<dbReference type="GO" id="GO:0005829">
    <property type="term" value="C:cytosol"/>
    <property type="evidence" value="ECO:0007669"/>
    <property type="project" value="TreeGrafter"/>
</dbReference>
<feature type="domain" description="6-phosphofructo-2-kinase" evidence="4">
    <location>
        <begin position="106"/>
        <end position="167"/>
    </location>
</feature>
<evidence type="ECO:0000256" key="3">
    <source>
        <dbReference type="SAM" id="Phobius"/>
    </source>
</evidence>
<dbReference type="Proteomes" id="UP000386466">
    <property type="component" value="Unassembled WGS sequence"/>
</dbReference>
<name>A0A485NNK3_LYNPA</name>
<dbReference type="InterPro" id="IPR013079">
    <property type="entry name" value="6Phosfructo_kin"/>
</dbReference>
<dbReference type="InterPro" id="IPR003094">
    <property type="entry name" value="6Pfruct_kin"/>
</dbReference>
<dbReference type="Gene3D" id="3.40.50.300">
    <property type="entry name" value="P-loop containing nucleotide triphosphate hydrolases"/>
    <property type="match status" value="2"/>
</dbReference>
<feature type="domain" description="6-phosphofructo-2-kinase" evidence="4">
    <location>
        <begin position="5"/>
        <end position="53"/>
    </location>
</feature>
<dbReference type="Pfam" id="PF01591">
    <property type="entry name" value="6PF2K"/>
    <property type="match status" value="2"/>
</dbReference>
<evidence type="ECO:0000313" key="6">
    <source>
        <dbReference type="Proteomes" id="UP000386466"/>
    </source>
</evidence>
<keyword evidence="3" id="KW-0472">Membrane</keyword>
<evidence type="ECO:0000259" key="4">
    <source>
        <dbReference type="Pfam" id="PF01591"/>
    </source>
</evidence>
<dbReference type="EMBL" id="CAAGRJ010020716">
    <property type="protein sequence ID" value="VFV35125.1"/>
    <property type="molecule type" value="Genomic_DNA"/>
</dbReference>
<proteinExistence type="predicted"/>
<sequence length="168" mass="18568">MPFRKACGPKLTNSPTVIVMVGLPARGKTYISKKLTRYLNWIGVPTKGCGMGKGLRVEQVVLCVCLGVRKWGPSSSNEVGDITVTPASALRVCHICGFLTFLFAFFQVFFIESVCDDPMVVASNIMEVKISSPDYKDCNSAEAMDDFMKRISCYEASYQPLDPDKCDR</sequence>
<dbReference type="PRINTS" id="PR00991">
    <property type="entry name" value="6PFRUCTKNASE"/>
</dbReference>
<accession>A0A485NNK3</accession>
<dbReference type="PANTHER" id="PTHR10606:SF41">
    <property type="entry name" value="6-PHOSPHOFRUCTO-2-KINASE_FRUCTOSE-2,6-BISPHOSPHATASE 3"/>
    <property type="match status" value="1"/>
</dbReference>
<evidence type="ECO:0000256" key="2">
    <source>
        <dbReference type="ARBA" id="ARBA00022840"/>
    </source>
</evidence>
<dbReference type="SUPFAM" id="SSF52540">
    <property type="entry name" value="P-loop containing nucleoside triphosphate hydrolases"/>
    <property type="match status" value="1"/>
</dbReference>
<dbReference type="GO" id="GO:0004331">
    <property type="term" value="F:fructose-2,6-bisphosphate 2-phosphatase activity"/>
    <property type="evidence" value="ECO:0007669"/>
    <property type="project" value="TreeGrafter"/>
</dbReference>
<evidence type="ECO:0000313" key="5">
    <source>
        <dbReference type="EMBL" id="VFV35125.1"/>
    </source>
</evidence>
<dbReference type="GO" id="GO:0003873">
    <property type="term" value="F:6-phosphofructo-2-kinase activity"/>
    <property type="evidence" value="ECO:0007669"/>
    <property type="project" value="InterPro"/>
</dbReference>
<reference evidence="5 6" key="1">
    <citation type="submission" date="2019-01" db="EMBL/GenBank/DDBJ databases">
        <authorList>
            <person name="Alioto T."/>
            <person name="Alioto T."/>
        </authorList>
    </citation>
    <scope>NUCLEOTIDE SEQUENCE [LARGE SCALE GENOMIC DNA]</scope>
</reference>
<keyword evidence="3" id="KW-1133">Transmembrane helix</keyword>
<organism evidence="5 6">
    <name type="scientific">Lynx pardinus</name>
    <name type="common">Iberian lynx</name>
    <name type="synonym">Felis pardina</name>
    <dbReference type="NCBI Taxonomy" id="191816"/>
    <lineage>
        <taxon>Eukaryota</taxon>
        <taxon>Metazoa</taxon>
        <taxon>Chordata</taxon>
        <taxon>Craniata</taxon>
        <taxon>Vertebrata</taxon>
        <taxon>Euteleostomi</taxon>
        <taxon>Mammalia</taxon>
        <taxon>Eutheria</taxon>
        <taxon>Laurasiatheria</taxon>
        <taxon>Carnivora</taxon>
        <taxon>Feliformia</taxon>
        <taxon>Felidae</taxon>
        <taxon>Felinae</taxon>
        <taxon>Lynx</taxon>
    </lineage>
</organism>
<dbReference type="InterPro" id="IPR027417">
    <property type="entry name" value="P-loop_NTPase"/>
</dbReference>
<dbReference type="GO" id="GO:0006000">
    <property type="term" value="P:fructose metabolic process"/>
    <property type="evidence" value="ECO:0007669"/>
    <property type="project" value="InterPro"/>
</dbReference>
<dbReference type="AlphaFoldDB" id="A0A485NNK3"/>
<dbReference type="FunFam" id="3.40.50.300:FF:006182">
    <property type="entry name" value="6-phosphofructo-2-kinase/fructose-2,6-biphosphatase 2b"/>
    <property type="match status" value="1"/>
</dbReference>
<evidence type="ECO:0000256" key="1">
    <source>
        <dbReference type="ARBA" id="ARBA00022741"/>
    </source>
</evidence>
<protein>
    <recommendedName>
        <fullName evidence="4">6-phosphofructo-2-kinase domain-containing protein</fullName>
    </recommendedName>
</protein>
<dbReference type="PIRSF" id="PIRSF000709">
    <property type="entry name" value="6PFK_2-Ptase"/>
    <property type="match status" value="1"/>
</dbReference>
<keyword evidence="2" id="KW-0067">ATP-binding</keyword>
<keyword evidence="6" id="KW-1185">Reference proteome</keyword>
<keyword evidence="3" id="KW-0812">Transmembrane</keyword>
<keyword evidence="1" id="KW-0547">Nucleotide-binding</keyword>
<gene>
    <name evidence="5" type="ORF">LYPA_23C001653</name>
</gene>
<dbReference type="PANTHER" id="PTHR10606">
    <property type="entry name" value="6-PHOSPHOFRUCTO-2-KINASE/FRUCTOSE-2,6-BISPHOSPHATASE"/>
    <property type="match status" value="1"/>
</dbReference>
<dbReference type="GO" id="GO:0006003">
    <property type="term" value="P:fructose 2,6-bisphosphate metabolic process"/>
    <property type="evidence" value="ECO:0007669"/>
    <property type="project" value="InterPro"/>
</dbReference>
<dbReference type="GO" id="GO:0005524">
    <property type="term" value="F:ATP binding"/>
    <property type="evidence" value="ECO:0007669"/>
    <property type="project" value="UniProtKB-KW"/>
</dbReference>
<feature type="transmembrane region" description="Helical" evidence="3">
    <location>
        <begin position="92"/>
        <end position="111"/>
    </location>
</feature>